<evidence type="ECO:0000313" key="3">
    <source>
        <dbReference type="Proteomes" id="UP000055060"/>
    </source>
</evidence>
<dbReference type="InterPro" id="IPR024078">
    <property type="entry name" value="LmbE-like_dom_sf"/>
</dbReference>
<feature type="region of interest" description="Disordered" evidence="1">
    <location>
        <begin position="206"/>
        <end position="229"/>
    </location>
</feature>
<dbReference type="InterPro" id="IPR003737">
    <property type="entry name" value="GlcNAc_PI_deacetylase-related"/>
</dbReference>
<evidence type="ECO:0000256" key="1">
    <source>
        <dbReference type="SAM" id="MobiDB-lite"/>
    </source>
</evidence>
<dbReference type="SUPFAM" id="SSF102588">
    <property type="entry name" value="LmbE-like"/>
    <property type="match status" value="1"/>
</dbReference>
<organism evidence="2">
    <name type="scientific">Longilinea arvoryzae</name>
    <dbReference type="NCBI Taxonomy" id="360412"/>
    <lineage>
        <taxon>Bacteria</taxon>
        <taxon>Bacillati</taxon>
        <taxon>Chloroflexota</taxon>
        <taxon>Anaerolineae</taxon>
        <taxon>Anaerolineales</taxon>
        <taxon>Anaerolineaceae</taxon>
        <taxon>Longilinea</taxon>
    </lineage>
</organism>
<proteinExistence type="predicted"/>
<dbReference type="RefSeq" id="WP_075073814.1">
    <property type="nucleotide sequence ID" value="NZ_DF967972.1"/>
</dbReference>
<protein>
    <submittedName>
        <fullName evidence="2">Uncharacterized protein, LmbE homolog</fullName>
    </submittedName>
</protein>
<dbReference type="Pfam" id="PF02585">
    <property type="entry name" value="PIG-L"/>
    <property type="match status" value="1"/>
</dbReference>
<gene>
    <name evidence="2" type="ORF">LARV_02343</name>
</gene>
<accession>A0A0S7BLM2</accession>
<dbReference type="STRING" id="360412.LARV_02343"/>
<feature type="compositionally biased region" description="Basic and acidic residues" evidence="1">
    <location>
        <begin position="209"/>
        <end position="229"/>
    </location>
</feature>
<keyword evidence="3" id="KW-1185">Reference proteome</keyword>
<dbReference type="Proteomes" id="UP000055060">
    <property type="component" value="Unassembled WGS sequence"/>
</dbReference>
<evidence type="ECO:0000313" key="2">
    <source>
        <dbReference type="EMBL" id="GAP14570.1"/>
    </source>
</evidence>
<dbReference type="GO" id="GO:0016811">
    <property type="term" value="F:hydrolase activity, acting on carbon-nitrogen (but not peptide) bonds, in linear amides"/>
    <property type="evidence" value="ECO:0007669"/>
    <property type="project" value="TreeGrafter"/>
</dbReference>
<name>A0A0S7BLM2_9CHLR</name>
<dbReference type="PANTHER" id="PTHR12993">
    <property type="entry name" value="N-ACETYLGLUCOSAMINYL-PHOSPHATIDYLINOSITOL DE-N-ACETYLASE-RELATED"/>
    <property type="match status" value="1"/>
</dbReference>
<dbReference type="Gene3D" id="3.40.50.10320">
    <property type="entry name" value="LmbE-like"/>
    <property type="match status" value="1"/>
</dbReference>
<reference evidence="2" key="1">
    <citation type="submission" date="2015-07" db="EMBL/GenBank/DDBJ databases">
        <title>Draft Genome Sequences of Anaerolinea thermolimosa IMO-1, Bellilinea caldifistulae GOMI-1, Leptolinea tardivitalis YMTK-2, Levilinea saccharolytica KIBI-1,Longilinea arvoryzae KOME-1, Previously Described as Members of the Anaerolineaceae (Chloroflexi).</title>
        <authorList>
            <person name="Sekiguchi Y."/>
            <person name="Ohashi A."/>
            <person name="Matsuura N."/>
            <person name="Tourlousse M.D."/>
        </authorList>
    </citation>
    <scope>NUCLEOTIDE SEQUENCE [LARGE SCALE GENOMIC DNA]</scope>
    <source>
        <strain evidence="2">KOME-1</strain>
    </source>
</reference>
<dbReference type="EMBL" id="DF967972">
    <property type="protein sequence ID" value="GAP14570.1"/>
    <property type="molecule type" value="Genomic_DNA"/>
</dbReference>
<dbReference type="AlphaFoldDB" id="A0A0S7BLM2"/>
<dbReference type="PANTHER" id="PTHR12993:SF28">
    <property type="entry name" value="LMBE FAMILY PROTEIN"/>
    <property type="match status" value="1"/>
</dbReference>
<sequence length="241" mass="27424">MSDFLEGWEGSQLILVVLAHPDDPEFFLGATIARWTHLGHRVSYCLLTRGDKGASDPRVDPVELGQRREKEERAAAAVLGVTDVRFLEFGDGCLSPTLEAREAVTRVIRDVRPDILVTCDPLNYFPSDHNINHPDHRTAGQIVVDAAFPGAGSPMYYPEMIQEGLKPHSVKEVWLSLTAQPNTVIDVTEHWSTRIRALHEHVSQIPDYQKLDERQRNRRTPDSTAEHPRYEEKFKRIQFLP</sequence>